<evidence type="ECO:0000313" key="17">
    <source>
        <dbReference type="EMBL" id="PLX16181.1"/>
    </source>
</evidence>
<dbReference type="UniPathway" id="UPA00591">
    <property type="reaction ID" value="UER00648"/>
</dbReference>
<evidence type="ECO:0000256" key="1">
    <source>
        <dbReference type="ARBA" id="ARBA00001946"/>
    </source>
</evidence>
<dbReference type="InterPro" id="IPR029057">
    <property type="entry name" value="PRTase-like"/>
</dbReference>
<dbReference type="InterPro" id="IPR050408">
    <property type="entry name" value="HGPRT"/>
</dbReference>
<dbReference type="EMBL" id="PKTG01000122">
    <property type="protein sequence ID" value="PLX16181.1"/>
    <property type="molecule type" value="Genomic_DNA"/>
</dbReference>
<evidence type="ECO:0000256" key="15">
    <source>
        <dbReference type="RuleBase" id="RU364099"/>
    </source>
</evidence>
<dbReference type="GO" id="GO:0046100">
    <property type="term" value="P:hypoxanthine metabolic process"/>
    <property type="evidence" value="ECO:0007669"/>
    <property type="project" value="TreeGrafter"/>
</dbReference>
<proteinExistence type="inferred from homology"/>
<name>A0A2N5ZBX6_MUIH1</name>
<dbReference type="InterPro" id="IPR000836">
    <property type="entry name" value="PRTase_dom"/>
</dbReference>
<accession>A0A2N5ZBX6</accession>
<keyword evidence="6 15" id="KW-0963">Cytoplasm</keyword>
<dbReference type="GO" id="GO:0000166">
    <property type="term" value="F:nucleotide binding"/>
    <property type="evidence" value="ECO:0007669"/>
    <property type="project" value="UniProtKB-KW"/>
</dbReference>
<evidence type="ECO:0000256" key="4">
    <source>
        <dbReference type="ARBA" id="ARBA00008391"/>
    </source>
</evidence>
<dbReference type="GO" id="GO:0000287">
    <property type="term" value="F:magnesium ion binding"/>
    <property type="evidence" value="ECO:0007669"/>
    <property type="project" value="TreeGrafter"/>
</dbReference>
<dbReference type="GO" id="GO:0032264">
    <property type="term" value="P:IMP salvage"/>
    <property type="evidence" value="ECO:0007669"/>
    <property type="project" value="UniProtKB-UniPathway"/>
</dbReference>
<protein>
    <recommendedName>
        <fullName evidence="5 15">Hypoxanthine phosphoribosyltransferase</fullName>
        <ecNumber evidence="5 15">2.4.2.8</ecNumber>
    </recommendedName>
</protein>
<comment type="cofactor">
    <cofactor evidence="1 15">
        <name>Mg(2+)</name>
        <dbReference type="ChEBI" id="CHEBI:18420"/>
    </cofactor>
</comment>
<keyword evidence="10 15" id="KW-0660">Purine salvage</keyword>
<dbReference type="GO" id="GO:0005829">
    <property type="term" value="C:cytosol"/>
    <property type="evidence" value="ECO:0007669"/>
    <property type="project" value="TreeGrafter"/>
</dbReference>
<comment type="similarity">
    <text evidence="4 15">Belongs to the purine/pyrimidine phosphoribosyltransferase family.</text>
</comment>
<dbReference type="AlphaFoldDB" id="A0A2N5ZBX6"/>
<dbReference type="GO" id="GO:0006166">
    <property type="term" value="P:purine ribonucleoside salvage"/>
    <property type="evidence" value="ECO:0007669"/>
    <property type="project" value="UniProtKB-KW"/>
</dbReference>
<reference evidence="17 18" key="1">
    <citation type="submission" date="2017-11" db="EMBL/GenBank/DDBJ databases">
        <title>Genome-resolved metagenomics identifies genetic mobility, metabolic interactions, and unexpected diversity in perchlorate-reducing communities.</title>
        <authorList>
            <person name="Barnum T.P."/>
            <person name="Figueroa I.A."/>
            <person name="Carlstrom C.I."/>
            <person name="Lucas L.N."/>
            <person name="Engelbrektson A.L."/>
            <person name="Coates J.D."/>
        </authorList>
    </citation>
    <scope>NUCLEOTIDE SEQUENCE [LARGE SCALE GENOMIC DNA]</scope>
    <source>
        <strain evidence="17">BM706</strain>
    </source>
</reference>
<evidence type="ECO:0000256" key="6">
    <source>
        <dbReference type="ARBA" id="ARBA00022490"/>
    </source>
</evidence>
<keyword evidence="7 15" id="KW-0328">Glycosyltransferase</keyword>
<evidence type="ECO:0000256" key="9">
    <source>
        <dbReference type="ARBA" id="ARBA00022723"/>
    </source>
</evidence>
<evidence type="ECO:0000256" key="8">
    <source>
        <dbReference type="ARBA" id="ARBA00022679"/>
    </source>
</evidence>
<comment type="caution">
    <text evidence="17">The sequence shown here is derived from an EMBL/GenBank/DDBJ whole genome shotgun (WGS) entry which is preliminary data.</text>
</comment>
<keyword evidence="12 15" id="KW-0460">Magnesium</keyword>
<keyword evidence="8 15" id="KW-0808">Transferase</keyword>
<feature type="domain" description="Phosphoribosyltransferase" evidence="16">
    <location>
        <begin position="10"/>
        <end position="157"/>
    </location>
</feature>
<evidence type="ECO:0000256" key="7">
    <source>
        <dbReference type="ARBA" id="ARBA00022676"/>
    </source>
</evidence>
<dbReference type="SUPFAM" id="SSF53271">
    <property type="entry name" value="PRTase-like"/>
    <property type="match status" value="1"/>
</dbReference>
<dbReference type="Gene3D" id="3.40.50.2020">
    <property type="match status" value="1"/>
</dbReference>
<dbReference type="FunFam" id="3.40.50.2020:FF:000006">
    <property type="entry name" value="Hypoxanthine phosphoribosyltransferase"/>
    <property type="match status" value="1"/>
</dbReference>
<dbReference type="PANTHER" id="PTHR43340:SF1">
    <property type="entry name" value="HYPOXANTHINE PHOSPHORIBOSYLTRANSFERASE"/>
    <property type="match status" value="1"/>
</dbReference>
<comment type="subcellular location">
    <subcellularLocation>
        <location evidence="2 15">Cytoplasm</location>
    </subcellularLocation>
</comment>
<evidence type="ECO:0000313" key="18">
    <source>
        <dbReference type="Proteomes" id="UP000234857"/>
    </source>
</evidence>
<organism evidence="17 18">
    <name type="scientific">Muiribacterium halophilum</name>
    <dbReference type="NCBI Taxonomy" id="2053465"/>
    <lineage>
        <taxon>Bacteria</taxon>
        <taxon>Candidatus Muiribacteriota</taxon>
        <taxon>Candidatus Muiribacteriia</taxon>
        <taxon>Candidatus Muiribacteriales</taxon>
        <taxon>Candidatus Muiribacteriaceae</taxon>
        <taxon>Candidatus Muiribacterium</taxon>
    </lineage>
</organism>
<dbReference type="GO" id="GO:0004422">
    <property type="term" value="F:hypoxanthine phosphoribosyltransferase activity"/>
    <property type="evidence" value="ECO:0007669"/>
    <property type="project" value="InterPro"/>
</dbReference>
<dbReference type="GO" id="GO:0006178">
    <property type="term" value="P:guanine salvage"/>
    <property type="evidence" value="ECO:0007669"/>
    <property type="project" value="TreeGrafter"/>
</dbReference>
<dbReference type="Proteomes" id="UP000234857">
    <property type="component" value="Unassembled WGS sequence"/>
</dbReference>
<evidence type="ECO:0000256" key="12">
    <source>
        <dbReference type="ARBA" id="ARBA00022842"/>
    </source>
</evidence>
<evidence type="ECO:0000256" key="5">
    <source>
        <dbReference type="ARBA" id="ARBA00011895"/>
    </source>
</evidence>
<comment type="catalytic activity">
    <reaction evidence="13">
        <text>GMP + diphosphate = guanine + 5-phospho-alpha-D-ribose 1-diphosphate</text>
        <dbReference type="Rhea" id="RHEA:25424"/>
        <dbReference type="ChEBI" id="CHEBI:16235"/>
        <dbReference type="ChEBI" id="CHEBI:33019"/>
        <dbReference type="ChEBI" id="CHEBI:58017"/>
        <dbReference type="ChEBI" id="CHEBI:58115"/>
        <dbReference type="EC" id="2.4.2.8"/>
    </reaction>
    <physiologicalReaction direction="right-to-left" evidence="13">
        <dbReference type="Rhea" id="RHEA:25426"/>
    </physiologicalReaction>
</comment>
<evidence type="ECO:0000259" key="16">
    <source>
        <dbReference type="Pfam" id="PF00156"/>
    </source>
</evidence>
<dbReference type="PANTHER" id="PTHR43340">
    <property type="entry name" value="HYPOXANTHINE-GUANINE PHOSPHORIBOSYLTRANSFERASE"/>
    <property type="match status" value="1"/>
</dbReference>
<gene>
    <name evidence="17" type="primary">hpt</name>
    <name evidence="17" type="ORF">C0601_11205</name>
</gene>
<dbReference type="CDD" id="cd06223">
    <property type="entry name" value="PRTases_typeI"/>
    <property type="match status" value="1"/>
</dbReference>
<evidence type="ECO:0000256" key="14">
    <source>
        <dbReference type="ARBA" id="ARBA00049402"/>
    </source>
</evidence>
<dbReference type="InterPro" id="IPR005904">
    <property type="entry name" value="Hxn_phspho_trans"/>
</dbReference>
<dbReference type="GO" id="GO:0052657">
    <property type="term" value="F:guanine phosphoribosyltransferase activity"/>
    <property type="evidence" value="ECO:0007669"/>
    <property type="project" value="RHEA"/>
</dbReference>
<keyword evidence="11 15" id="KW-0547">Nucleotide-binding</keyword>
<evidence type="ECO:0000256" key="13">
    <source>
        <dbReference type="ARBA" id="ARBA00048811"/>
    </source>
</evidence>
<dbReference type="EC" id="2.4.2.8" evidence="5 15"/>
<comment type="pathway">
    <text evidence="3 15">Purine metabolism; IMP biosynthesis via salvage pathway; IMP from hypoxanthine: step 1/1.</text>
</comment>
<evidence type="ECO:0000256" key="10">
    <source>
        <dbReference type="ARBA" id="ARBA00022726"/>
    </source>
</evidence>
<evidence type="ECO:0000256" key="3">
    <source>
        <dbReference type="ARBA" id="ARBA00004669"/>
    </source>
</evidence>
<dbReference type="NCBIfam" id="TIGR01203">
    <property type="entry name" value="HGPRTase"/>
    <property type="match status" value="1"/>
</dbReference>
<evidence type="ECO:0000256" key="2">
    <source>
        <dbReference type="ARBA" id="ARBA00004496"/>
    </source>
</evidence>
<evidence type="ECO:0000256" key="11">
    <source>
        <dbReference type="ARBA" id="ARBA00022741"/>
    </source>
</evidence>
<dbReference type="Pfam" id="PF00156">
    <property type="entry name" value="Pribosyltran"/>
    <property type="match status" value="1"/>
</dbReference>
<keyword evidence="9 15" id="KW-0479">Metal-binding</keyword>
<dbReference type="GO" id="GO:0032263">
    <property type="term" value="P:GMP salvage"/>
    <property type="evidence" value="ECO:0007669"/>
    <property type="project" value="TreeGrafter"/>
</dbReference>
<sequence>MADFKVLISQEEIETRIKEIANQIDQDYQGKKVTLICILKGAFIFLTDLVRNINKNDIIIEFMAVSSYGNEKRSSGKIKIIKDVDRDLTDEHIIIVEDIVDTGLTIDFLIKYFNNKGVASVKTCSLLDKAVCRKIDVPVDYSGFTIEDRFVIGYGLDLAQEYRNLPYVAEIKED</sequence>
<comment type="catalytic activity">
    <reaction evidence="14">
        <text>IMP + diphosphate = hypoxanthine + 5-phospho-alpha-D-ribose 1-diphosphate</text>
        <dbReference type="Rhea" id="RHEA:17973"/>
        <dbReference type="ChEBI" id="CHEBI:17368"/>
        <dbReference type="ChEBI" id="CHEBI:33019"/>
        <dbReference type="ChEBI" id="CHEBI:58017"/>
        <dbReference type="ChEBI" id="CHEBI:58053"/>
        <dbReference type="EC" id="2.4.2.8"/>
    </reaction>
    <physiologicalReaction direction="right-to-left" evidence="14">
        <dbReference type="Rhea" id="RHEA:17975"/>
    </physiologicalReaction>
</comment>